<proteinExistence type="predicted"/>
<evidence type="ECO:0000313" key="2">
    <source>
        <dbReference type="EMBL" id="KAJ8061333.1"/>
    </source>
</evidence>
<dbReference type="Proteomes" id="UP001152300">
    <property type="component" value="Unassembled WGS sequence"/>
</dbReference>
<protein>
    <submittedName>
        <fullName evidence="2">Uncharacterized protein</fullName>
    </submittedName>
</protein>
<dbReference type="EMBL" id="JAPEIS010000012">
    <property type="protein sequence ID" value="KAJ8061333.1"/>
    <property type="molecule type" value="Genomic_DNA"/>
</dbReference>
<feature type="compositionally biased region" description="Basic and acidic residues" evidence="1">
    <location>
        <begin position="1"/>
        <end position="12"/>
    </location>
</feature>
<evidence type="ECO:0000256" key="1">
    <source>
        <dbReference type="SAM" id="MobiDB-lite"/>
    </source>
</evidence>
<feature type="region of interest" description="Disordered" evidence="1">
    <location>
        <begin position="1"/>
        <end position="63"/>
    </location>
</feature>
<comment type="caution">
    <text evidence="2">The sequence shown here is derived from an EMBL/GenBank/DDBJ whole genome shotgun (WGS) entry which is preliminary data.</text>
</comment>
<keyword evidence="3" id="KW-1185">Reference proteome</keyword>
<name>A0A9X0AI08_9HELO</name>
<reference evidence="2" key="1">
    <citation type="submission" date="2022-11" db="EMBL/GenBank/DDBJ databases">
        <title>Genome Resource of Sclerotinia nivalis Strain SnTB1, a Plant Pathogen Isolated from American Ginseng.</title>
        <authorList>
            <person name="Fan S."/>
        </authorList>
    </citation>
    <scope>NUCLEOTIDE SEQUENCE</scope>
    <source>
        <strain evidence="2">SnTB1</strain>
    </source>
</reference>
<organism evidence="2 3">
    <name type="scientific">Sclerotinia nivalis</name>
    <dbReference type="NCBI Taxonomy" id="352851"/>
    <lineage>
        <taxon>Eukaryota</taxon>
        <taxon>Fungi</taxon>
        <taxon>Dikarya</taxon>
        <taxon>Ascomycota</taxon>
        <taxon>Pezizomycotina</taxon>
        <taxon>Leotiomycetes</taxon>
        <taxon>Helotiales</taxon>
        <taxon>Sclerotiniaceae</taxon>
        <taxon>Sclerotinia</taxon>
    </lineage>
</organism>
<evidence type="ECO:0000313" key="3">
    <source>
        <dbReference type="Proteomes" id="UP001152300"/>
    </source>
</evidence>
<feature type="compositionally biased region" description="Basic residues" evidence="1">
    <location>
        <begin position="28"/>
        <end position="47"/>
    </location>
</feature>
<sequence length="63" mass="7112">MDKLANEAKLEDTSNEEDSSDTVPTRFKSSKFFRAPTKRASCKSAKGKTKDTQNTNDRIVKEE</sequence>
<dbReference type="AlphaFoldDB" id="A0A9X0AI08"/>
<accession>A0A9X0AI08</accession>
<gene>
    <name evidence="2" type="ORF">OCU04_010396</name>
</gene>